<evidence type="ECO:0000313" key="4">
    <source>
        <dbReference type="Proteomes" id="UP000230233"/>
    </source>
</evidence>
<dbReference type="EMBL" id="PDUG01000002">
    <property type="protein sequence ID" value="PIC48328.1"/>
    <property type="molecule type" value="Genomic_DNA"/>
</dbReference>
<proteinExistence type="predicted"/>
<evidence type="ECO:0000256" key="2">
    <source>
        <dbReference type="SAM" id="MobiDB-lite"/>
    </source>
</evidence>
<organism evidence="3 4">
    <name type="scientific">Caenorhabditis nigoni</name>
    <dbReference type="NCBI Taxonomy" id="1611254"/>
    <lineage>
        <taxon>Eukaryota</taxon>
        <taxon>Metazoa</taxon>
        <taxon>Ecdysozoa</taxon>
        <taxon>Nematoda</taxon>
        <taxon>Chromadorea</taxon>
        <taxon>Rhabditida</taxon>
        <taxon>Rhabditina</taxon>
        <taxon>Rhabditomorpha</taxon>
        <taxon>Rhabditoidea</taxon>
        <taxon>Rhabditidae</taxon>
        <taxon>Peloderinae</taxon>
        <taxon>Caenorhabditis</taxon>
    </lineage>
</organism>
<gene>
    <name evidence="3" type="primary">Cnig_chr_II.g7341</name>
    <name evidence="3" type="ORF">B9Z55_007341</name>
</gene>
<dbReference type="Proteomes" id="UP000230233">
    <property type="component" value="Chromosome II"/>
</dbReference>
<evidence type="ECO:0000256" key="1">
    <source>
        <dbReference type="SAM" id="Coils"/>
    </source>
</evidence>
<feature type="region of interest" description="Disordered" evidence="2">
    <location>
        <begin position="183"/>
        <end position="212"/>
    </location>
</feature>
<protein>
    <submittedName>
        <fullName evidence="3">Uncharacterized protein</fullName>
    </submittedName>
</protein>
<feature type="compositionally biased region" description="Basic and acidic residues" evidence="2">
    <location>
        <begin position="183"/>
        <end position="196"/>
    </location>
</feature>
<name>A0A2G5V970_9PELO</name>
<comment type="caution">
    <text evidence="3">The sequence shown here is derived from an EMBL/GenBank/DDBJ whole genome shotgun (WGS) entry which is preliminary data.</text>
</comment>
<keyword evidence="1" id="KW-0175">Coiled coil</keyword>
<dbReference type="OrthoDB" id="10474714at2759"/>
<dbReference type="AlphaFoldDB" id="A0A2G5V970"/>
<keyword evidence="4" id="KW-1185">Reference proteome</keyword>
<reference evidence="4" key="1">
    <citation type="submission" date="2017-10" db="EMBL/GenBank/DDBJ databases">
        <title>Rapid genome shrinkage in a self-fertile nematode reveals novel sperm competition proteins.</title>
        <authorList>
            <person name="Yin D."/>
            <person name="Schwarz E.M."/>
            <person name="Thomas C.G."/>
            <person name="Felde R.L."/>
            <person name="Korf I.F."/>
            <person name="Cutter A.D."/>
            <person name="Schartner C.M."/>
            <person name="Ralston E.J."/>
            <person name="Meyer B.J."/>
            <person name="Haag E.S."/>
        </authorList>
    </citation>
    <scope>NUCLEOTIDE SEQUENCE [LARGE SCALE GENOMIC DNA]</scope>
    <source>
        <strain evidence="4">JU1422</strain>
    </source>
</reference>
<accession>A0A2G5V970</accession>
<feature type="coiled-coil region" evidence="1">
    <location>
        <begin position="98"/>
        <end position="135"/>
    </location>
</feature>
<feature type="compositionally biased region" description="Polar residues" evidence="2">
    <location>
        <begin position="1"/>
        <end position="21"/>
    </location>
</feature>
<feature type="region of interest" description="Disordered" evidence="2">
    <location>
        <begin position="1"/>
        <end position="55"/>
    </location>
</feature>
<sequence>MSSPSSSQATNDSGQTSDLLNSAQTEKKSVKKKELKKENSRMKKQMEEMQKNHEKEIRKMKWEVEVANKAIRKSRKAFKEEEKRNDEFCDKVAENPTLLQLMIAMQKAQDENKELREKVEKLEEYEKLYKEAVLDKDVRERKLMCFEGGFNELAKIVNSEEIGRTEQLNQMAEKLGEIKRNLEDEAKELESGDNQKDIPSTSGGPPLKKVSY</sequence>
<evidence type="ECO:0000313" key="3">
    <source>
        <dbReference type="EMBL" id="PIC48328.1"/>
    </source>
</evidence>
<dbReference type="STRING" id="1611254.A0A2G5V970"/>
<feature type="compositionally biased region" description="Basic and acidic residues" evidence="2">
    <location>
        <begin position="35"/>
        <end position="55"/>
    </location>
</feature>